<keyword evidence="1" id="KW-1133">Transmembrane helix</keyword>
<evidence type="ECO:0000313" key="2">
    <source>
        <dbReference type="EMBL" id="RAK43373.1"/>
    </source>
</evidence>
<dbReference type="Pfam" id="PF10824">
    <property type="entry name" value="T7SS_ESX_EspC"/>
    <property type="match status" value="1"/>
</dbReference>
<name>A0A327ZL03_9ACTN</name>
<dbReference type="EMBL" id="QLMJ01000001">
    <property type="protein sequence ID" value="RAK43373.1"/>
    <property type="molecule type" value="Genomic_DNA"/>
</dbReference>
<comment type="caution">
    <text evidence="2">The sequence shown here is derived from an EMBL/GenBank/DDBJ whole genome shotgun (WGS) entry which is preliminary data.</text>
</comment>
<keyword evidence="3" id="KW-1185">Reference proteome</keyword>
<dbReference type="Proteomes" id="UP000249341">
    <property type="component" value="Unassembled WGS sequence"/>
</dbReference>
<feature type="transmembrane region" description="Helical" evidence="1">
    <location>
        <begin position="42"/>
        <end position="64"/>
    </location>
</feature>
<protein>
    <submittedName>
        <fullName evidence="2">Excreted virulence factor EspC (Type VII ESX diderm)</fullName>
    </submittedName>
</protein>
<organism evidence="2 3">
    <name type="scientific">Actinoplanes lutulentus</name>
    <dbReference type="NCBI Taxonomy" id="1287878"/>
    <lineage>
        <taxon>Bacteria</taxon>
        <taxon>Bacillati</taxon>
        <taxon>Actinomycetota</taxon>
        <taxon>Actinomycetes</taxon>
        <taxon>Micromonosporales</taxon>
        <taxon>Micromonosporaceae</taxon>
        <taxon>Actinoplanes</taxon>
    </lineage>
</organism>
<dbReference type="GO" id="GO:0009306">
    <property type="term" value="P:protein secretion"/>
    <property type="evidence" value="ECO:0007669"/>
    <property type="project" value="InterPro"/>
</dbReference>
<accession>A0A327ZL03</accession>
<proteinExistence type="predicted"/>
<dbReference type="OrthoDB" id="3402696at2"/>
<evidence type="ECO:0000313" key="3">
    <source>
        <dbReference type="Proteomes" id="UP000249341"/>
    </source>
</evidence>
<keyword evidence="1" id="KW-0472">Membrane</keyword>
<gene>
    <name evidence="2" type="ORF">B0I29_101503</name>
</gene>
<reference evidence="2 3" key="1">
    <citation type="submission" date="2018-06" db="EMBL/GenBank/DDBJ databases">
        <title>Genomic Encyclopedia of Type Strains, Phase III (KMG-III): the genomes of soil and plant-associated and newly described type strains.</title>
        <authorList>
            <person name="Whitman W."/>
        </authorList>
    </citation>
    <scope>NUCLEOTIDE SEQUENCE [LARGE SCALE GENOMIC DNA]</scope>
    <source>
        <strain evidence="2 3">CGMCC 4.7090</strain>
    </source>
</reference>
<dbReference type="RefSeq" id="WP_111647133.1">
    <property type="nucleotide sequence ID" value="NZ_JACHWI010000001.1"/>
</dbReference>
<dbReference type="AlphaFoldDB" id="A0A327ZL03"/>
<dbReference type="InterPro" id="IPR022536">
    <property type="entry name" value="EspC"/>
</dbReference>
<sequence length="100" mass="10312">MAEFVDLPVESVMRHASAVEGVADAVRTARSAVSQVSMDPGAYGMLCGFLPAILSGVFEVAVVAMNGSAEALQETALNVKSAVSSFQSTDDFSAGEIRSP</sequence>
<evidence type="ECO:0000256" key="1">
    <source>
        <dbReference type="SAM" id="Phobius"/>
    </source>
</evidence>
<keyword evidence="1" id="KW-0812">Transmembrane</keyword>